<dbReference type="GO" id="GO:0016787">
    <property type="term" value="F:hydrolase activity"/>
    <property type="evidence" value="ECO:0007669"/>
    <property type="project" value="InterPro"/>
</dbReference>
<keyword evidence="4" id="KW-1185">Reference proteome</keyword>
<protein>
    <submittedName>
        <fullName evidence="3">Uncharacterized protein DUF1080</fullName>
    </submittedName>
</protein>
<dbReference type="EMBL" id="QXDC01000004">
    <property type="protein sequence ID" value="RIA37942.1"/>
    <property type="molecule type" value="Genomic_DNA"/>
</dbReference>
<keyword evidence="1" id="KW-0472">Membrane</keyword>
<evidence type="ECO:0000256" key="1">
    <source>
        <dbReference type="SAM" id="Phobius"/>
    </source>
</evidence>
<feature type="domain" description="3-keto-alpha-glucoside-1,2-lyase/3-keto-2-hydroxy-glucal hydratase" evidence="2">
    <location>
        <begin position="75"/>
        <end position="275"/>
    </location>
</feature>
<dbReference type="OrthoDB" id="176168at2"/>
<dbReference type="InterPro" id="IPR010496">
    <property type="entry name" value="AL/BT2_dom"/>
</dbReference>
<accession>A0A397NK61</accession>
<keyword evidence="1" id="KW-1133">Transmembrane helix</keyword>
<dbReference type="Pfam" id="PF06439">
    <property type="entry name" value="3keto-disac_hyd"/>
    <property type="match status" value="1"/>
</dbReference>
<gene>
    <name evidence="3" type="ORF">DFR49_3832</name>
</gene>
<feature type="transmembrane region" description="Helical" evidence="1">
    <location>
        <begin position="36"/>
        <end position="57"/>
    </location>
</feature>
<sequence length="282" mass="30291">MRGVSLHRYADPVKRGGLVIGYAIARVRRSHHGRDLMRSFSIAGLCLLALVATPTLAGQSATAPNTLTAGERTEGWQLLFNGHDLSGWRSFGGGAPSPHWAVRDGALVLTSKTGEMSGGDLVTADSYGAFDLTLDWKVERGGNSGVFYLARDVPGIGNIYETGIEMQVIDNEGHPDGKIPSHRAGSLYDITVPPLSAAHPAGHWNHARLRVEHGRIRQWLNGTLTADVPFGNDAWRKRVAASKFASMPLFGTFPSGVVGLQDHGEPVAFRNIKIRKLGASAL</sequence>
<dbReference type="Proteomes" id="UP000266568">
    <property type="component" value="Unassembled WGS sequence"/>
</dbReference>
<evidence type="ECO:0000313" key="4">
    <source>
        <dbReference type="Proteomes" id="UP000266568"/>
    </source>
</evidence>
<comment type="caution">
    <text evidence="3">The sequence shown here is derived from an EMBL/GenBank/DDBJ whole genome shotgun (WGS) entry which is preliminary data.</text>
</comment>
<evidence type="ECO:0000313" key="3">
    <source>
        <dbReference type="EMBL" id="RIA37942.1"/>
    </source>
</evidence>
<dbReference type="Gene3D" id="2.60.120.560">
    <property type="entry name" value="Exo-inulinase, domain 1"/>
    <property type="match status" value="1"/>
</dbReference>
<name>A0A397NK61_9SPHN</name>
<dbReference type="AlphaFoldDB" id="A0A397NK61"/>
<evidence type="ECO:0000259" key="2">
    <source>
        <dbReference type="Pfam" id="PF06439"/>
    </source>
</evidence>
<keyword evidence="1" id="KW-0812">Transmembrane</keyword>
<organism evidence="3 4">
    <name type="scientific">Hephaestia caeni</name>
    <dbReference type="NCBI Taxonomy" id="645617"/>
    <lineage>
        <taxon>Bacteria</taxon>
        <taxon>Pseudomonadati</taxon>
        <taxon>Pseudomonadota</taxon>
        <taxon>Alphaproteobacteria</taxon>
        <taxon>Sphingomonadales</taxon>
        <taxon>Sphingomonadaceae</taxon>
        <taxon>Hephaestia</taxon>
    </lineage>
</organism>
<reference evidence="3 4" key="1">
    <citation type="submission" date="2018-08" db="EMBL/GenBank/DDBJ databases">
        <title>Genomic Encyclopedia of Type Strains, Phase IV (KMG-IV): sequencing the most valuable type-strain genomes for metagenomic binning, comparative biology and taxonomic classification.</title>
        <authorList>
            <person name="Goeker M."/>
        </authorList>
    </citation>
    <scope>NUCLEOTIDE SEQUENCE [LARGE SCALE GENOMIC DNA]</scope>
    <source>
        <strain evidence="3 4">DSM 25527</strain>
    </source>
</reference>
<proteinExistence type="predicted"/>